<reference evidence="9" key="1">
    <citation type="submission" date="2025-08" db="UniProtKB">
        <authorList>
            <consortium name="RefSeq"/>
        </authorList>
    </citation>
    <scope>IDENTIFICATION</scope>
</reference>
<evidence type="ECO:0000313" key="9">
    <source>
        <dbReference type="RefSeq" id="XP_014663119.1"/>
    </source>
</evidence>
<dbReference type="PANTHER" id="PTHR10491:SF4">
    <property type="entry name" value="METHIONINE ADENOSYLTRANSFERASE 2 SUBUNIT BETA"/>
    <property type="match status" value="1"/>
</dbReference>
<comment type="similarity">
    <text evidence="2">Belongs to the dTDP-4-dehydrorhamnose reductase family. MAT2B subfamily.</text>
</comment>
<organism evidence="8 9">
    <name type="scientific">Priapulus caudatus</name>
    <name type="common">Priapulid worm</name>
    <dbReference type="NCBI Taxonomy" id="37621"/>
    <lineage>
        <taxon>Eukaryota</taxon>
        <taxon>Metazoa</taxon>
        <taxon>Ecdysozoa</taxon>
        <taxon>Scalidophora</taxon>
        <taxon>Priapulida</taxon>
        <taxon>Priapulimorpha</taxon>
        <taxon>Priapulimorphida</taxon>
        <taxon>Priapulidae</taxon>
        <taxon>Priapulus</taxon>
    </lineage>
</organism>
<evidence type="ECO:0000259" key="7">
    <source>
        <dbReference type="Pfam" id="PF04321"/>
    </source>
</evidence>
<dbReference type="Gene3D" id="3.40.50.720">
    <property type="entry name" value="NAD(P)-binding Rossmann-like Domain"/>
    <property type="match status" value="1"/>
</dbReference>
<dbReference type="RefSeq" id="XP_014663119.1">
    <property type="nucleotide sequence ID" value="XM_014807633.1"/>
</dbReference>
<evidence type="ECO:0000256" key="6">
    <source>
        <dbReference type="ARBA" id="ARBA00046786"/>
    </source>
</evidence>
<evidence type="ECO:0000313" key="8">
    <source>
        <dbReference type="Proteomes" id="UP000695022"/>
    </source>
</evidence>
<dbReference type="GeneID" id="106805861"/>
<proteinExistence type="inferred from homology"/>
<dbReference type="Proteomes" id="UP000695022">
    <property type="component" value="Unplaced"/>
</dbReference>
<dbReference type="PANTHER" id="PTHR10491">
    <property type="entry name" value="DTDP-4-DEHYDRORHAMNOSE REDUCTASE"/>
    <property type="match status" value="1"/>
</dbReference>
<dbReference type="InterPro" id="IPR029903">
    <property type="entry name" value="RmlD-like-bd"/>
</dbReference>
<evidence type="ECO:0000256" key="1">
    <source>
        <dbReference type="ARBA" id="ARBA00005224"/>
    </source>
</evidence>
<protein>
    <recommendedName>
        <fullName evidence="3">Methionine adenosyltransferase 2 subunit beta</fullName>
    </recommendedName>
    <alternativeName>
        <fullName evidence="4">Methionine adenosyltransferase II beta</fullName>
    </alternativeName>
</protein>
<keyword evidence="8" id="KW-1185">Reference proteome</keyword>
<dbReference type="InterPro" id="IPR036291">
    <property type="entry name" value="NAD(P)-bd_dom_sf"/>
</dbReference>
<evidence type="ECO:0000256" key="4">
    <source>
        <dbReference type="ARBA" id="ARBA00029977"/>
    </source>
</evidence>
<name>A0ABM1DT48_PRICU</name>
<evidence type="ECO:0000256" key="2">
    <source>
        <dbReference type="ARBA" id="ARBA00008656"/>
    </source>
</evidence>
<evidence type="ECO:0000256" key="5">
    <source>
        <dbReference type="ARBA" id="ARBA00045998"/>
    </source>
</evidence>
<accession>A0ABM1DT48</accession>
<comment type="pathway">
    <text evidence="1">Amino-acid biosynthesis; S-adenosyl-L-methionine biosynthesis; S-adenosyl-L-methionine from L-methionine: step 1/1.</text>
</comment>
<feature type="domain" description="RmlD-like substrate binding" evidence="7">
    <location>
        <begin position="13"/>
        <end position="244"/>
    </location>
</feature>
<sequence length="245" mass="27374">MSQPESGEGAKPRILVAGASEILGRCIVAEFQQANWEVLGYGHSLAHPAKAASTTTQSFQFNVDFSDEKVARETIKQFKPCVIVHVPYERKLGEIDTDLTTALNVKATKFIAQEAVKIGAWVIYISSDWVYDGTTPPYRESDEPGPMNTYGQIKVDGENTLINVTRDSCILRVPLLYGCIESLEDSEITALMLLVLDVSNKHKLSHHEKYYAASAMDVARIVRRLCDKRLQDTCLRGIFHWSGHE</sequence>
<comment type="subunit">
    <text evidence="6">Heterotrimer; composed of a catalytic MAT2A homodimer that binds one regulatory MAT2B chain. Heterohexamer; composed of a central, catalytic MAT2A homotetramer flanked on either side by a regulatory MAT2B chain. NADP binding increases the affinity for MAT2A.</text>
</comment>
<dbReference type="InterPro" id="IPR005913">
    <property type="entry name" value="dTDP_dehydrorham_reduct"/>
</dbReference>
<dbReference type="Pfam" id="PF04321">
    <property type="entry name" value="RmlD_sub_bind"/>
    <property type="match status" value="1"/>
</dbReference>
<gene>
    <name evidence="9" type="primary">LOC106805861</name>
</gene>
<feature type="non-terminal residue" evidence="9">
    <location>
        <position position="245"/>
    </location>
</feature>
<evidence type="ECO:0000256" key="3">
    <source>
        <dbReference type="ARBA" id="ARBA00021596"/>
    </source>
</evidence>
<dbReference type="SUPFAM" id="SSF51735">
    <property type="entry name" value="NAD(P)-binding Rossmann-fold domains"/>
    <property type="match status" value="1"/>
</dbReference>
<comment type="function">
    <text evidence="5">Regulatory subunit of S-adenosylmethionine synthetase 2, an enzyme that catalyzes the formation of S-adenosylmethionine from methionine and ATP. Regulates MAT2A catalytic activity by changing its kinetic properties, increasing its affinity for L-methionine. Can bind NADP (in vitro).</text>
</comment>